<dbReference type="EMBL" id="PNEN01000549">
    <property type="protein sequence ID" value="PPJ55027.1"/>
    <property type="molecule type" value="Genomic_DNA"/>
</dbReference>
<evidence type="ECO:0000313" key="2">
    <source>
        <dbReference type="EMBL" id="PPJ55027.1"/>
    </source>
</evidence>
<feature type="region of interest" description="Disordered" evidence="1">
    <location>
        <begin position="31"/>
        <end position="59"/>
    </location>
</feature>
<comment type="caution">
    <text evidence="2">The sequence shown here is derived from an EMBL/GenBank/DDBJ whole genome shotgun (WGS) entry which is preliminary data.</text>
</comment>
<keyword evidence="3" id="KW-1185">Reference proteome</keyword>
<feature type="compositionally biased region" description="Basic and acidic residues" evidence="1">
    <location>
        <begin position="34"/>
        <end position="45"/>
    </location>
</feature>
<reference evidence="3" key="1">
    <citation type="journal article" date="2017" name="bioRxiv">
        <title>Conservation of a gene cluster reveals novel cercosporin biosynthetic mechanisms and extends production to the genus Colletotrichum.</title>
        <authorList>
            <person name="de Jonge R."/>
            <person name="Ebert M.K."/>
            <person name="Huitt-Roehl C.R."/>
            <person name="Pal P."/>
            <person name="Suttle J.C."/>
            <person name="Spanner R.E."/>
            <person name="Neubauer J.D."/>
            <person name="Jurick W.M.II."/>
            <person name="Stott K.A."/>
            <person name="Secor G.A."/>
            <person name="Thomma B.P.H.J."/>
            <person name="Van de Peer Y."/>
            <person name="Townsend C.A."/>
            <person name="Bolton M.D."/>
        </authorList>
    </citation>
    <scope>NUCLEOTIDE SEQUENCE [LARGE SCALE GENOMIC DNA]</scope>
    <source>
        <strain evidence="3">CBS538.71</strain>
    </source>
</reference>
<evidence type="ECO:0000313" key="3">
    <source>
        <dbReference type="Proteomes" id="UP000237631"/>
    </source>
</evidence>
<proteinExistence type="predicted"/>
<dbReference type="OrthoDB" id="3645808at2759"/>
<name>A0A2S6C5L7_9PEZI</name>
<accession>A0A2S6C5L7</accession>
<sequence length="135" mass="15965">MWFRPSFTYKQRIRLANIELERRARPWKTSSGRKVMDAEKDDLRRQIPAGPGYDCDAHDASRKDAGGNWTFTVENKKETKRGVRELKRLNFWLDDDASYLKDEEKELNVEHKYILEEDEIPSFVTFNLGDWIPGL</sequence>
<gene>
    <name evidence="2" type="ORF">CBER1_01471</name>
</gene>
<evidence type="ECO:0000256" key="1">
    <source>
        <dbReference type="SAM" id="MobiDB-lite"/>
    </source>
</evidence>
<dbReference type="Proteomes" id="UP000237631">
    <property type="component" value="Unassembled WGS sequence"/>
</dbReference>
<protein>
    <submittedName>
        <fullName evidence="2">Uncharacterized protein</fullName>
    </submittedName>
</protein>
<dbReference type="AlphaFoldDB" id="A0A2S6C5L7"/>
<organism evidence="2 3">
    <name type="scientific">Cercospora berteroae</name>
    <dbReference type="NCBI Taxonomy" id="357750"/>
    <lineage>
        <taxon>Eukaryota</taxon>
        <taxon>Fungi</taxon>
        <taxon>Dikarya</taxon>
        <taxon>Ascomycota</taxon>
        <taxon>Pezizomycotina</taxon>
        <taxon>Dothideomycetes</taxon>
        <taxon>Dothideomycetidae</taxon>
        <taxon>Mycosphaerellales</taxon>
        <taxon>Mycosphaerellaceae</taxon>
        <taxon>Cercospora</taxon>
    </lineage>
</organism>